<dbReference type="Proteomes" id="UP000248975">
    <property type="component" value="Unassembled WGS sequence"/>
</dbReference>
<accession>A0A2W5SBY4</accession>
<gene>
    <name evidence="2" type="ORF">DI533_01500</name>
</gene>
<evidence type="ECO:0000313" key="3">
    <source>
        <dbReference type="Proteomes" id="UP000248975"/>
    </source>
</evidence>
<proteinExistence type="predicted"/>
<name>A0A2W5SBY4_CERSP</name>
<reference evidence="2 3" key="1">
    <citation type="submission" date="2017-08" db="EMBL/GenBank/DDBJ databases">
        <title>Infants hospitalized years apart are colonized by the same room-sourced microbial strains.</title>
        <authorList>
            <person name="Brooks B."/>
            <person name="Olm M.R."/>
            <person name="Firek B.A."/>
            <person name="Baker R."/>
            <person name="Thomas B.C."/>
            <person name="Morowitz M.J."/>
            <person name="Banfield J.F."/>
        </authorList>
    </citation>
    <scope>NUCLEOTIDE SEQUENCE [LARGE SCALE GENOMIC DNA]</scope>
    <source>
        <strain evidence="2">S2_003_000_R2_11</strain>
    </source>
</reference>
<feature type="signal peptide" evidence="1">
    <location>
        <begin position="1"/>
        <end position="24"/>
    </location>
</feature>
<dbReference type="AlphaFoldDB" id="A0A2W5SBY4"/>
<sequence>MIIHRNLLAAIAVSLGVAAMGAQAEAKGSCPGNWKPYHGTCISPNGKMTDKWDDKKMRGGFYPVERYDDRGEDAWLRNPERYGLPRLPRGQHYEIINGRVVRMYDDYRPGGDDNIRALQGLLETFLR</sequence>
<protein>
    <submittedName>
        <fullName evidence="2">Uncharacterized protein</fullName>
    </submittedName>
</protein>
<keyword evidence="1" id="KW-0732">Signal</keyword>
<evidence type="ECO:0000256" key="1">
    <source>
        <dbReference type="SAM" id="SignalP"/>
    </source>
</evidence>
<feature type="chain" id="PRO_5016012698" evidence="1">
    <location>
        <begin position="25"/>
        <end position="127"/>
    </location>
</feature>
<organism evidence="2 3">
    <name type="scientific">Cereibacter sphaeroides</name>
    <name type="common">Rhodobacter sphaeroides</name>
    <dbReference type="NCBI Taxonomy" id="1063"/>
    <lineage>
        <taxon>Bacteria</taxon>
        <taxon>Pseudomonadati</taxon>
        <taxon>Pseudomonadota</taxon>
        <taxon>Alphaproteobacteria</taxon>
        <taxon>Rhodobacterales</taxon>
        <taxon>Paracoccaceae</taxon>
        <taxon>Cereibacter</taxon>
    </lineage>
</organism>
<dbReference type="EMBL" id="QFQS01000001">
    <property type="protein sequence ID" value="PZQ99386.1"/>
    <property type="molecule type" value="Genomic_DNA"/>
</dbReference>
<comment type="caution">
    <text evidence="2">The sequence shown here is derived from an EMBL/GenBank/DDBJ whole genome shotgun (WGS) entry which is preliminary data.</text>
</comment>
<evidence type="ECO:0000313" key="2">
    <source>
        <dbReference type="EMBL" id="PZQ99386.1"/>
    </source>
</evidence>